<sequence>MMQLPVNLTRFVQGPMAPSGSRFIVAAMIAATALSGCQTMKAIQAQVSGGTYNTFDGKLIETAEKRVTKPVEVSPFTTLLDQFNVEQDGQEIGFNVKNRTETERAEALKELSARDLELRELQFNSIQELSGEGAQALTSYVYSIVSRLLEEWPYEKPEISVAIIRSDNYRASMSPNGILRLNTSVLLNADDEDEVAAVVAHELAHALFQHHNSDDQQAIEDKSFIVATQFAAGWLGGNSDSPATQNAAKALMVSGFGMYRINNSILYPGWKRHQEDEADLLAVDLLYRAGYDWERMTTVLERLDSEHQRVQAEKIAREQEIEKSKKQLGEYTNLSDVLNVGLSNVGKDLSRMLDGIGDDHAPAAERLLETKLYIQREYLDGDFPPAADTTSLQKVVWEGPGFSAIKKSVYGERARILAERGELDEAQELALKSLDGREDTDPVARRILYLARKEQGQDAKALLNLELARKDPQAGIEIFKLLRDEYAEQGQWDNALQTWHDALLKFPEQITAGIYFPERISLLARAGRATETLDSLKQCQDLNISVYISALCEEAARPITSPEKPLEANSKAEATAQETSNPTDIQSQS</sequence>
<dbReference type="InterPro" id="IPR051156">
    <property type="entry name" value="Mito/Outer_Membr_Metalloprot"/>
</dbReference>
<dbReference type="Gene3D" id="3.30.2010.10">
    <property type="entry name" value="Metalloproteases ('zincins'), catalytic domain"/>
    <property type="match status" value="1"/>
</dbReference>
<dbReference type="PANTHER" id="PTHR22726:SF1">
    <property type="entry name" value="METALLOENDOPEPTIDASE OMA1, MITOCHONDRIAL"/>
    <property type="match status" value="1"/>
</dbReference>
<keyword evidence="4" id="KW-0378">Hydrolase</keyword>
<keyword evidence="3" id="KW-0479">Metal-binding</keyword>
<dbReference type="PANTHER" id="PTHR22726">
    <property type="entry name" value="METALLOENDOPEPTIDASE OMA1"/>
    <property type="match status" value="1"/>
</dbReference>
<evidence type="ECO:0000256" key="1">
    <source>
        <dbReference type="ARBA" id="ARBA00001947"/>
    </source>
</evidence>
<dbReference type="InterPro" id="IPR011990">
    <property type="entry name" value="TPR-like_helical_dom_sf"/>
</dbReference>
<dbReference type="CDD" id="cd07324">
    <property type="entry name" value="M48C_Oma1-like"/>
    <property type="match status" value="1"/>
</dbReference>
<accession>A0ABM6XVU5</accession>
<reference evidence="9 10" key="1">
    <citation type="submission" date="2018-08" db="EMBL/GenBank/DDBJ databases">
        <title>Complete genome sequence of type strain Thalassospira indica MCCC 1A01103T, isolated from isolated from deep seawater of the Indian Ocean.</title>
        <authorList>
            <person name="Liu Y."/>
        </authorList>
    </citation>
    <scope>NUCLEOTIDE SEQUENCE [LARGE SCALE GENOMIC DNA]</scope>
    <source>
        <strain evidence="9 10">PB8BT</strain>
    </source>
</reference>
<evidence type="ECO:0000256" key="6">
    <source>
        <dbReference type="ARBA" id="ARBA00023049"/>
    </source>
</evidence>
<feature type="compositionally biased region" description="Polar residues" evidence="7">
    <location>
        <begin position="576"/>
        <end position="589"/>
    </location>
</feature>
<evidence type="ECO:0000313" key="9">
    <source>
        <dbReference type="EMBL" id="AXO13740.1"/>
    </source>
</evidence>
<evidence type="ECO:0000256" key="7">
    <source>
        <dbReference type="SAM" id="MobiDB-lite"/>
    </source>
</evidence>
<dbReference type="Gene3D" id="1.25.40.10">
    <property type="entry name" value="Tetratricopeptide repeat domain"/>
    <property type="match status" value="1"/>
</dbReference>
<dbReference type="RefSeq" id="WP_082923321.1">
    <property type="nucleotide sequence ID" value="NZ_CP031555.1"/>
</dbReference>
<proteinExistence type="predicted"/>
<keyword evidence="2" id="KW-0645">Protease</keyword>
<comment type="cofactor">
    <cofactor evidence="1">
        <name>Zn(2+)</name>
        <dbReference type="ChEBI" id="CHEBI:29105"/>
    </cofactor>
</comment>
<keyword evidence="5" id="KW-0862">Zinc</keyword>
<keyword evidence="10" id="KW-1185">Reference proteome</keyword>
<dbReference type="InterPro" id="IPR001915">
    <property type="entry name" value="Peptidase_M48"/>
</dbReference>
<evidence type="ECO:0000256" key="5">
    <source>
        <dbReference type="ARBA" id="ARBA00022833"/>
    </source>
</evidence>
<evidence type="ECO:0000256" key="3">
    <source>
        <dbReference type="ARBA" id="ARBA00022723"/>
    </source>
</evidence>
<dbReference type="SUPFAM" id="SSF48452">
    <property type="entry name" value="TPR-like"/>
    <property type="match status" value="1"/>
</dbReference>
<dbReference type="Proteomes" id="UP000256971">
    <property type="component" value="Chromosome"/>
</dbReference>
<evidence type="ECO:0000256" key="4">
    <source>
        <dbReference type="ARBA" id="ARBA00022801"/>
    </source>
</evidence>
<evidence type="ECO:0000259" key="8">
    <source>
        <dbReference type="Pfam" id="PF01435"/>
    </source>
</evidence>
<protein>
    <recommendedName>
        <fullName evidence="8">Peptidase M48 domain-containing protein</fullName>
    </recommendedName>
</protein>
<gene>
    <name evidence="9" type="ORF">DY252_05515</name>
</gene>
<evidence type="ECO:0000313" key="10">
    <source>
        <dbReference type="Proteomes" id="UP000256971"/>
    </source>
</evidence>
<feature type="region of interest" description="Disordered" evidence="7">
    <location>
        <begin position="559"/>
        <end position="589"/>
    </location>
</feature>
<feature type="domain" description="Peptidase M48" evidence="8">
    <location>
        <begin position="138"/>
        <end position="301"/>
    </location>
</feature>
<evidence type="ECO:0000256" key="2">
    <source>
        <dbReference type="ARBA" id="ARBA00022670"/>
    </source>
</evidence>
<keyword evidence="6" id="KW-0482">Metalloprotease</keyword>
<dbReference type="EMBL" id="CP031555">
    <property type="protein sequence ID" value="AXO13740.1"/>
    <property type="molecule type" value="Genomic_DNA"/>
</dbReference>
<name>A0ABM6XVU5_9PROT</name>
<dbReference type="Pfam" id="PF01435">
    <property type="entry name" value="Peptidase_M48"/>
    <property type="match status" value="1"/>
</dbReference>
<organism evidence="9 10">
    <name type="scientific">Thalassospira indica</name>
    <dbReference type="NCBI Taxonomy" id="1891279"/>
    <lineage>
        <taxon>Bacteria</taxon>
        <taxon>Pseudomonadati</taxon>
        <taxon>Pseudomonadota</taxon>
        <taxon>Alphaproteobacteria</taxon>
        <taxon>Rhodospirillales</taxon>
        <taxon>Thalassospiraceae</taxon>
        <taxon>Thalassospira</taxon>
    </lineage>
</organism>